<evidence type="ECO:0000256" key="2">
    <source>
        <dbReference type="SAM" id="Phobius"/>
    </source>
</evidence>
<sequence length="240" mass="25723">MAVSCPPDLDFGSKYYSIVNGVCTRDTSFFGGQPVLAQGVGYAVVLGFGAFFAFFTSFLPDAVSKTGLIASVIVSQWTWAATILQSSNVAWEYGVSGPFWFASGATIQVLLFGVMGNKTESTCCSHNLRNRPCEMGYPRPYGVPVLLLPFIHVVLVIFVYLVYAGSNHLGSPSEVYRKLAEISFKNRICTEPTSFSDQACGPVSGNNGGSYLTMLSSGGLVFGIINIIGNFGTVFVDNGY</sequence>
<feature type="transmembrane region" description="Helical" evidence="2">
    <location>
        <begin position="99"/>
        <end position="119"/>
    </location>
</feature>
<evidence type="ECO:0000313" key="3">
    <source>
        <dbReference type="EMBL" id="KAL3694328.1"/>
    </source>
</evidence>
<keyword evidence="4" id="KW-1185">Reference proteome</keyword>
<dbReference type="PANTHER" id="PTHR46154:SF4">
    <property type="entry name" value="UREA ACTIVE TRANSPORTER"/>
    <property type="match status" value="1"/>
</dbReference>
<gene>
    <name evidence="3" type="ORF">R1sor_007979</name>
</gene>
<dbReference type="Proteomes" id="UP001633002">
    <property type="component" value="Unassembled WGS sequence"/>
</dbReference>
<keyword evidence="2" id="KW-0472">Membrane</keyword>
<dbReference type="InterPro" id="IPR031155">
    <property type="entry name" value="DUR"/>
</dbReference>
<feature type="transmembrane region" description="Helical" evidence="2">
    <location>
        <begin position="140"/>
        <end position="163"/>
    </location>
</feature>
<organism evidence="3 4">
    <name type="scientific">Riccia sorocarpa</name>
    <dbReference type="NCBI Taxonomy" id="122646"/>
    <lineage>
        <taxon>Eukaryota</taxon>
        <taxon>Viridiplantae</taxon>
        <taxon>Streptophyta</taxon>
        <taxon>Embryophyta</taxon>
        <taxon>Marchantiophyta</taxon>
        <taxon>Marchantiopsida</taxon>
        <taxon>Marchantiidae</taxon>
        <taxon>Marchantiales</taxon>
        <taxon>Ricciaceae</taxon>
        <taxon>Riccia</taxon>
    </lineage>
</organism>
<keyword evidence="2" id="KW-1133">Transmembrane helix</keyword>
<dbReference type="AlphaFoldDB" id="A0ABD3HSF3"/>
<dbReference type="EMBL" id="JBJQOH010000003">
    <property type="protein sequence ID" value="KAL3694328.1"/>
    <property type="molecule type" value="Genomic_DNA"/>
</dbReference>
<keyword evidence="1" id="KW-0813">Transport</keyword>
<feature type="transmembrane region" description="Helical" evidence="2">
    <location>
        <begin position="211"/>
        <end position="236"/>
    </location>
</feature>
<evidence type="ECO:0000313" key="4">
    <source>
        <dbReference type="Proteomes" id="UP001633002"/>
    </source>
</evidence>
<reference evidence="3 4" key="1">
    <citation type="submission" date="2024-09" db="EMBL/GenBank/DDBJ databases">
        <title>Chromosome-scale assembly of Riccia sorocarpa.</title>
        <authorList>
            <person name="Paukszto L."/>
        </authorList>
    </citation>
    <scope>NUCLEOTIDE SEQUENCE [LARGE SCALE GENOMIC DNA]</scope>
    <source>
        <strain evidence="3">LP-2024</strain>
        <tissue evidence="3">Aerial parts of the thallus</tissue>
    </source>
</reference>
<proteinExistence type="predicted"/>
<keyword evidence="2" id="KW-0812">Transmembrane</keyword>
<feature type="transmembrane region" description="Helical" evidence="2">
    <location>
        <begin position="35"/>
        <end position="55"/>
    </location>
</feature>
<dbReference type="PANTHER" id="PTHR46154">
    <property type="match status" value="1"/>
</dbReference>
<protein>
    <submittedName>
        <fullName evidence="3">Uncharacterized protein</fullName>
    </submittedName>
</protein>
<comment type="caution">
    <text evidence="3">The sequence shown here is derived from an EMBL/GenBank/DDBJ whole genome shotgun (WGS) entry which is preliminary data.</text>
</comment>
<evidence type="ECO:0000256" key="1">
    <source>
        <dbReference type="ARBA" id="ARBA00022448"/>
    </source>
</evidence>
<feature type="transmembrane region" description="Helical" evidence="2">
    <location>
        <begin position="67"/>
        <end position="87"/>
    </location>
</feature>
<name>A0ABD3HSF3_9MARC</name>
<accession>A0ABD3HSF3</accession>